<proteinExistence type="inferred from homology"/>
<evidence type="ECO:0000313" key="2">
    <source>
        <dbReference type="EMBL" id="KAK7837700.1"/>
    </source>
</evidence>
<sequence length="243" mass="26218">ARIAAARALAPPSPTDVPAGHVAVCVGTSCKRFIVRATHLNHPIFKRLLVQAEEEYGFSNQGPLTIPCDESFFEEVLRVVTRSSSTISSAESSSNCHVGIRTHLDFLGESRPLLHGKKARIAAARALAPPSPTVVPAGHVAVCVGTSCKRFIVRATHLNHPIFKRLLVQAEEEYGFSNQGPLTIPCDESFFEEVLRVVTRSSSTISSAESSSNCHVGIRTHLDFLGESRPLLHGLADTKSICS</sequence>
<dbReference type="AlphaFoldDB" id="A0AAW0KFP3"/>
<dbReference type="PANTHER" id="PTHR31374">
    <property type="entry name" value="AUXIN-INDUCED PROTEIN-LIKE-RELATED"/>
    <property type="match status" value="1"/>
</dbReference>
<comment type="caution">
    <text evidence="2">The sequence shown here is derived from an EMBL/GenBank/DDBJ whole genome shotgun (WGS) entry which is preliminary data.</text>
</comment>
<accession>A0AAW0KFP3</accession>
<comment type="similarity">
    <text evidence="1">Belongs to the ARG7 family.</text>
</comment>
<dbReference type="Pfam" id="PF02519">
    <property type="entry name" value="Auxin_inducible"/>
    <property type="match status" value="2"/>
</dbReference>
<dbReference type="EMBL" id="PKMF04000324">
    <property type="protein sequence ID" value="KAK7837700.1"/>
    <property type="molecule type" value="Genomic_DNA"/>
</dbReference>
<protein>
    <submittedName>
        <fullName evidence="2">Auxin-responsive protein saur71</fullName>
    </submittedName>
</protein>
<reference evidence="2 3" key="1">
    <citation type="journal article" date="2018" name="Sci. Data">
        <title>The draft genome sequence of cork oak.</title>
        <authorList>
            <person name="Ramos A.M."/>
            <person name="Usie A."/>
            <person name="Barbosa P."/>
            <person name="Barros P.M."/>
            <person name="Capote T."/>
            <person name="Chaves I."/>
            <person name="Simoes F."/>
            <person name="Abreu I."/>
            <person name="Carrasquinho I."/>
            <person name="Faro C."/>
            <person name="Guimaraes J.B."/>
            <person name="Mendonca D."/>
            <person name="Nobrega F."/>
            <person name="Rodrigues L."/>
            <person name="Saibo N.J.M."/>
            <person name="Varela M.C."/>
            <person name="Egas C."/>
            <person name="Matos J."/>
            <person name="Miguel C.M."/>
            <person name="Oliveira M.M."/>
            <person name="Ricardo C.P."/>
            <person name="Goncalves S."/>
        </authorList>
    </citation>
    <scope>NUCLEOTIDE SEQUENCE [LARGE SCALE GENOMIC DNA]</scope>
    <source>
        <strain evidence="3">cv. HL8</strain>
    </source>
</reference>
<dbReference type="Proteomes" id="UP000237347">
    <property type="component" value="Unassembled WGS sequence"/>
</dbReference>
<evidence type="ECO:0000256" key="1">
    <source>
        <dbReference type="ARBA" id="ARBA00006974"/>
    </source>
</evidence>
<dbReference type="GO" id="GO:0009733">
    <property type="term" value="P:response to auxin"/>
    <property type="evidence" value="ECO:0007669"/>
    <property type="project" value="InterPro"/>
</dbReference>
<evidence type="ECO:0000313" key="3">
    <source>
        <dbReference type="Proteomes" id="UP000237347"/>
    </source>
</evidence>
<name>A0AAW0KFP3_QUESU</name>
<keyword evidence="3" id="KW-1185">Reference proteome</keyword>
<dbReference type="InterPro" id="IPR003676">
    <property type="entry name" value="SAUR_fam"/>
</dbReference>
<dbReference type="PANTHER" id="PTHR31374:SF183">
    <property type="entry name" value="SAUR-LIKE AUXIN-RESPONSIVE PROTEIN FAMILY"/>
    <property type="match status" value="1"/>
</dbReference>
<feature type="non-terminal residue" evidence="2">
    <location>
        <position position="1"/>
    </location>
</feature>
<organism evidence="2 3">
    <name type="scientific">Quercus suber</name>
    <name type="common">Cork oak</name>
    <dbReference type="NCBI Taxonomy" id="58331"/>
    <lineage>
        <taxon>Eukaryota</taxon>
        <taxon>Viridiplantae</taxon>
        <taxon>Streptophyta</taxon>
        <taxon>Embryophyta</taxon>
        <taxon>Tracheophyta</taxon>
        <taxon>Spermatophyta</taxon>
        <taxon>Magnoliopsida</taxon>
        <taxon>eudicotyledons</taxon>
        <taxon>Gunneridae</taxon>
        <taxon>Pentapetalae</taxon>
        <taxon>rosids</taxon>
        <taxon>fabids</taxon>
        <taxon>Fagales</taxon>
        <taxon>Fagaceae</taxon>
        <taxon>Quercus</taxon>
    </lineage>
</organism>
<gene>
    <name evidence="2" type="primary">SAUR71_0</name>
    <name evidence="2" type="ORF">CFP56_020906</name>
</gene>